<evidence type="ECO:0000259" key="2">
    <source>
        <dbReference type="Pfam" id="PF07583"/>
    </source>
</evidence>
<dbReference type="GO" id="GO:0020037">
    <property type="term" value="F:heme binding"/>
    <property type="evidence" value="ECO:0007669"/>
    <property type="project" value="InterPro"/>
</dbReference>
<dbReference type="AlphaFoldDB" id="A0A5C5ZYB4"/>
<accession>A0A5C5ZYB4</accession>
<dbReference type="EMBL" id="SJPM01000011">
    <property type="protein sequence ID" value="TWT92654.1"/>
    <property type="molecule type" value="Genomic_DNA"/>
</dbReference>
<feature type="region of interest" description="Disordered" evidence="1">
    <location>
        <begin position="570"/>
        <end position="630"/>
    </location>
</feature>
<evidence type="ECO:0000313" key="6">
    <source>
        <dbReference type="Proteomes" id="UP000316213"/>
    </source>
</evidence>
<dbReference type="PANTHER" id="PTHR35889:SF3">
    <property type="entry name" value="F-BOX DOMAIN-CONTAINING PROTEIN"/>
    <property type="match status" value="1"/>
</dbReference>
<dbReference type="InterPro" id="IPR011429">
    <property type="entry name" value="Cyt_c_Planctomycete-type"/>
</dbReference>
<feature type="domain" description="Cytochrome C Planctomycete-type" evidence="4">
    <location>
        <begin position="67"/>
        <end position="125"/>
    </location>
</feature>
<dbReference type="SUPFAM" id="SSF46626">
    <property type="entry name" value="Cytochrome c"/>
    <property type="match status" value="1"/>
</dbReference>
<gene>
    <name evidence="5" type="ORF">Pla100_46740</name>
</gene>
<sequence length="934" mass="105667">MLTLSPDRTGCRSKMTDSDLRTICGRLASLWLIAAVIAVWGGNANAEDLSSAAYYVDHIKPLLAEKCVSCHGPLQQSSGLRLDAGQLIHEFAEASELIVPRKVDASELIVRVMHPDEEQRMPPPGEGTALDVDEVERLRHWIESGAKYPGDETYLDSPEQHWAFQPLTRPMVPQFHLESTSATDAIESRSTNPIDAFLQSKRVERGVRTFGPADSTTMRRRLSFDLTGVPDTTRSAIDFQPSGEEGSKRPMISRDFIRVVDRMLASPEHAERWARHWMDVWRYSDWDGYKEELRGSQRHIWHWRDWIVDSLMDDKPYDQMVVEMLAADESDPLSRDALRATGFLARNFHKSNRNIWLDSTVEHTAKAFLGLTLACAKCHDHKYDPIAQEEYYQFRAIFEPHQTRTDHVEGEVDTKQDGIPRAYDSDLSAKTPFLIAGDEKRPDESRTIEPKTPSILGVDYQISPVDLPPLAYAPHLQKHVRQLLVSAQERKLAETEATFNKNPNDPIAKLALAAQRASMDSLMARYEADEARFLPNQTEEDTRRLAMRASALQNEHRLAEADLNVARKRKALETAESSRDSSDNDDAKKQQKQIEDAKQKLSQAESERDKVSAAVSSHGESPNVSYDSIAKTYPKTSSGRRLALARWITSPSNPLAARVAVNHIWMRHFGKPLVAQVDDFGLRSPEPLHRELLDWLAVEFIEGGWRMKPLHRLIVTSQAYALASSGDAESTATNLERDPDNMTYWRFDPIRLEAEAIRDNLIAVAGQLDRRLGGPDIDHARGEDVMRRSLYFRHAYEKQMTMLTTFDAASPNECYRRDTSVIPQQALVLANSKLARQMSETLAEQLHQGVIRCCQDEHCRHVPDKTADERFVKAAFQRVLGRLPSPQEQRLCCEFLTRPSGQSGTSDVSVALPQQARASLVHVLINHNDFVTIR</sequence>
<dbReference type="InterPro" id="IPR036909">
    <property type="entry name" value="Cyt_c-like_dom_sf"/>
</dbReference>
<feature type="domain" description="DUF1553" evidence="3">
    <location>
        <begin position="640"/>
        <end position="895"/>
    </location>
</feature>
<dbReference type="InterPro" id="IPR022655">
    <property type="entry name" value="DUF1553"/>
</dbReference>
<dbReference type="Pfam" id="PF07583">
    <property type="entry name" value="PSCyt2"/>
    <property type="match status" value="1"/>
</dbReference>
<dbReference type="Pfam" id="PF07587">
    <property type="entry name" value="PSD1"/>
    <property type="match status" value="1"/>
</dbReference>
<comment type="caution">
    <text evidence="5">The sequence shown here is derived from an EMBL/GenBank/DDBJ whole genome shotgun (WGS) entry which is preliminary data.</text>
</comment>
<feature type="compositionally biased region" description="Polar residues" evidence="1">
    <location>
        <begin position="614"/>
        <end position="626"/>
    </location>
</feature>
<organism evidence="5 6">
    <name type="scientific">Neorhodopirellula pilleata</name>
    <dbReference type="NCBI Taxonomy" id="2714738"/>
    <lineage>
        <taxon>Bacteria</taxon>
        <taxon>Pseudomonadati</taxon>
        <taxon>Planctomycetota</taxon>
        <taxon>Planctomycetia</taxon>
        <taxon>Pirellulales</taxon>
        <taxon>Pirellulaceae</taxon>
        <taxon>Neorhodopirellula</taxon>
    </lineage>
</organism>
<name>A0A5C5ZYB4_9BACT</name>
<keyword evidence="6" id="KW-1185">Reference proteome</keyword>
<dbReference type="GO" id="GO:0009055">
    <property type="term" value="F:electron transfer activity"/>
    <property type="evidence" value="ECO:0007669"/>
    <property type="project" value="InterPro"/>
</dbReference>
<evidence type="ECO:0000259" key="4">
    <source>
        <dbReference type="Pfam" id="PF07635"/>
    </source>
</evidence>
<evidence type="ECO:0000256" key="1">
    <source>
        <dbReference type="SAM" id="MobiDB-lite"/>
    </source>
</evidence>
<protein>
    <submittedName>
        <fullName evidence="5">Planctomycete cytochrome C</fullName>
    </submittedName>
</protein>
<reference evidence="5 6" key="1">
    <citation type="submission" date="2019-02" db="EMBL/GenBank/DDBJ databases">
        <title>Deep-cultivation of Planctomycetes and their phenomic and genomic characterization uncovers novel biology.</title>
        <authorList>
            <person name="Wiegand S."/>
            <person name="Jogler M."/>
            <person name="Boedeker C."/>
            <person name="Pinto D."/>
            <person name="Vollmers J."/>
            <person name="Rivas-Marin E."/>
            <person name="Kohn T."/>
            <person name="Peeters S.H."/>
            <person name="Heuer A."/>
            <person name="Rast P."/>
            <person name="Oberbeckmann S."/>
            <person name="Bunk B."/>
            <person name="Jeske O."/>
            <person name="Meyerdierks A."/>
            <person name="Storesund J.E."/>
            <person name="Kallscheuer N."/>
            <person name="Luecker S."/>
            <person name="Lage O.M."/>
            <person name="Pohl T."/>
            <person name="Merkel B.J."/>
            <person name="Hornburger P."/>
            <person name="Mueller R.-W."/>
            <person name="Bruemmer F."/>
            <person name="Labrenz M."/>
            <person name="Spormann A.M."/>
            <person name="Op Den Camp H."/>
            <person name="Overmann J."/>
            <person name="Amann R."/>
            <person name="Jetten M.S.M."/>
            <person name="Mascher T."/>
            <person name="Medema M.H."/>
            <person name="Devos D.P."/>
            <person name="Kaster A.-K."/>
            <person name="Ovreas L."/>
            <person name="Rohde M."/>
            <person name="Galperin M.Y."/>
            <person name="Jogler C."/>
        </authorList>
    </citation>
    <scope>NUCLEOTIDE SEQUENCE [LARGE SCALE GENOMIC DNA]</scope>
    <source>
        <strain evidence="5 6">Pla100</strain>
    </source>
</reference>
<dbReference type="InterPro" id="IPR011444">
    <property type="entry name" value="DUF1549"/>
</dbReference>
<evidence type="ECO:0000313" key="5">
    <source>
        <dbReference type="EMBL" id="TWT92654.1"/>
    </source>
</evidence>
<dbReference type="Proteomes" id="UP000316213">
    <property type="component" value="Unassembled WGS sequence"/>
</dbReference>
<dbReference type="PANTHER" id="PTHR35889">
    <property type="entry name" value="CYCLOINULO-OLIGOSACCHARIDE FRUCTANOTRANSFERASE-RELATED"/>
    <property type="match status" value="1"/>
</dbReference>
<evidence type="ECO:0000259" key="3">
    <source>
        <dbReference type="Pfam" id="PF07587"/>
    </source>
</evidence>
<dbReference type="Pfam" id="PF07635">
    <property type="entry name" value="PSCyt1"/>
    <property type="match status" value="1"/>
</dbReference>
<feature type="compositionally biased region" description="Basic and acidic residues" evidence="1">
    <location>
        <begin position="571"/>
        <end position="611"/>
    </location>
</feature>
<feature type="domain" description="DUF1549" evidence="2">
    <location>
        <begin position="193"/>
        <end position="401"/>
    </location>
</feature>
<proteinExistence type="predicted"/>